<keyword evidence="3 5" id="KW-1133">Transmembrane helix</keyword>
<feature type="transmembrane region" description="Helical" evidence="5">
    <location>
        <begin position="685"/>
        <end position="709"/>
    </location>
</feature>
<dbReference type="GO" id="GO:0016020">
    <property type="term" value="C:membrane"/>
    <property type="evidence" value="ECO:0007669"/>
    <property type="project" value="UniProtKB-SubCell"/>
</dbReference>
<sequence>MAYNWNTLIKEWSIVENSMVDNYGFPPKLKNSIRIITIIVVIFGFVEHLFFILNALNSMWKCKNQTAEIYFTYAFPQFFTTVSYAHWKAVLVEILNILGTFCWNFLDLFIIIISFALAVRFKQISKRIQSTDSIHGTFWKEIREDYDKLSALCSVIDKQIGPLVTISYVSNLFFICIQLYNSLKPRFGIIPTVYFFYSFGFLLTRIVFVSMYAAWINDESREPLRFLQSVPSEMYNPEVDRFIQQIHTNPIGLTGSKFFLITRSFLLRIAGTIVTFELMLLQFGPILERDFVSQSALRSNQELVLEFRSAFFQFDKFVRCNMVLEINKQEIELQKTKLYKKRWFILLLYVVIYPCGALQWTQYVVVADVIVDYYDVSYEDVNWTNLITALFYVVFSLPSCYVIDKYGIRKSGVISGIGVCVVAWIKVVSVAPDKFWLVITAQGVLVILQAPFVNMAPKIAANWFGPDEVSIACAIGFVGMQIGVALGFVLPPLLIKKETVENDLFMTNTGIAVTCTIAALLLFLFFLDKPPIPPSYATMNQNHQIEYIESAKKVIKNKSFVLILLACGLSLSVCVVLQTVLNQVILKWYPDASEDVGWIGLLMVITGICGTIFAGILTDKFKAFRSSLLFFGSFSAMTLIALTCTLHLNIIYPYISCSLFGFFFGSLWNVSYEIGVEITYPEPEAITVGLINGIGQAMGIVFTYIYGFLFYKGIRAGALFGAGGTCLAAWIKVGSASSDRFWSTILGQSVLSIGQIFLQGIGPKLAANWFGPDEVSIATSIGIVGIQLGLALGFALPPILVKKESVEKDLFTTSFGLAIICTLAFILVYAFFTDKPSIPPSQAALQKDNKIMYITSFKKLMKNIQFLLLTIQVSVNIGTFCAILTLLNQMIVKYYPNSEEDAGQIGLLMMILCTVGCLSSGAILTKFKEYKLCYMGALLCMIGTLVTFTYTLKISIVFPYVTCSLFGFFYGIAWSASYEITVEVTYPEPEAIAICFVNGIGQAIAVGFTYVYSFLFYNVSDVWANTFFTIMLCLSFVMGLLVKFNFKRTAANLKNNLDYVPIKVSSEI</sequence>
<dbReference type="GO" id="GO:0097037">
    <property type="term" value="P:heme export"/>
    <property type="evidence" value="ECO:0007669"/>
    <property type="project" value="TreeGrafter"/>
</dbReference>
<feature type="transmembrane region" description="Helical" evidence="5">
    <location>
        <begin position="343"/>
        <end position="363"/>
    </location>
</feature>
<feature type="transmembrane region" description="Helical" evidence="5">
    <location>
        <begin position="192"/>
        <end position="215"/>
    </location>
</feature>
<feature type="transmembrane region" description="Helical" evidence="5">
    <location>
        <begin position="907"/>
        <end position="925"/>
    </location>
</feature>
<accession>A0AAN7PBT7</accession>
<feature type="transmembrane region" description="Helical" evidence="5">
    <location>
        <begin position="469"/>
        <end position="490"/>
    </location>
</feature>
<dbReference type="GO" id="GO:0020037">
    <property type="term" value="F:heme binding"/>
    <property type="evidence" value="ECO:0007669"/>
    <property type="project" value="TreeGrafter"/>
</dbReference>
<comment type="caution">
    <text evidence="6">The sequence shown here is derived from an EMBL/GenBank/DDBJ whole genome shotgun (WGS) entry which is preliminary data.</text>
</comment>
<dbReference type="Proteomes" id="UP001353858">
    <property type="component" value="Unassembled WGS sequence"/>
</dbReference>
<protein>
    <recommendedName>
        <fullName evidence="8">Major facilitator superfamily (MFS) profile domain-containing protein</fullName>
    </recommendedName>
</protein>
<evidence type="ECO:0000256" key="4">
    <source>
        <dbReference type="ARBA" id="ARBA00023136"/>
    </source>
</evidence>
<dbReference type="SUPFAM" id="SSF103473">
    <property type="entry name" value="MFS general substrate transporter"/>
    <property type="match status" value="2"/>
</dbReference>
<feature type="transmembrane region" description="Helical" evidence="5">
    <location>
        <begin position="560"/>
        <end position="581"/>
    </location>
</feature>
<feature type="transmembrane region" description="Helical" evidence="5">
    <location>
        <begin position="932"/>
        <end position="952"/>
    </location>
</feature>
<feature type="transmembrane region" description="Helical" evidence="5">
    <location>
        <begin position="412"/>
        <end position="429"/>
    </location>
</feature>
<keyword evidence="7" id="KW-1185">Reference proteome</keyword>
<feature type="transmembrane region" description="Helical" evidence="5">
    <location>
        <begin position="958"/>
        <end position="980"/>
    </location>
</feature>
<feature type="transmembrane region" description="Helical" evidence="5">
    <location>
        <begin position="160"/>
        <end position="180"/>
    </location>
</feature>
<feature type="transmembrane region" description="Helical" evidence="5">
    <location>
        <begin position="510"/>
        <end position="527"/>
    </location>
</feature>
<evidence type="ECO:0000256" key="1">
    <source>
        <dbReference type="ARBA" id="ARBA00004141"/>
    </source>
</evidence>
<dbReference type="GO" id="GO:0008527">
    <property type="term" value="F:taste receptor activity"/>
    <property type="evidence" value="ECO:0007669"/>
    <property type="project" value="InterPro"/>
</dbReference>
<dbReference type="InterPro" id="IPR036259">
    <property type="entry name" value="MFS_trans_sf"/>
</dbReference>
<dbReference type="InterPro" id="IPR049680">
    <property type="entry name" value="FLVCR1-2_SLC49-like"/>
</dbReference>
<feature type="transmembrane region" description="Helical" evidence="5">
    <location>
        <begin position="775"/>
        <end position="799"/>
    </location>
</feature>
<feature type="transmembrane region" description="Helical" evidence="5">
    <location>
        <begin position="716"/>
        <end position="733"/>
    </location>
</feature>
<feature type="transmembrane region" description="Helical" evidence="5">
    <location>
        <begin position="68"/>
        <end position="85"/>
    </location>
</feature>
<proteinExistence type="predicted"/>
<feature type="transmembrane region" description="Helical" evidence="5">
    <location>
        <begin position="745"/>
        <end position="763"/>
    </location>
</feature>
<feature type="transmembrane region" description="Helical" evidence="5">
    <location>
        <begin position="629"/>
        <end position="655"/>
    </location>
</feature>
<organism evidence="6 7">
    <name type="scientific">Aquatica leii</name>
    <dbReference type="NCBI Taxonomy" id="1421715"/>
    <lineage>
        <taxon>Eukaryota</taxon>
        <taxon>Metazoa</taxon>
        <taxon>Ecdysozoa</taxon>
        <taxon>Arthropoda</taxon>
        <taxon>Hexapoda</taxon>
        <taxon>Insecta</taxon>
        <taxon>Pterygota</taxon>
        <taxon>Neoptera</taxon>
        <taxon>Endopterygota</taxon>
        <taxon>Coleoptera</taxon>
        <taxon>Polyphaga</taxon>
        <taxon>Elateriformia</taxon>
        <taxon>Elateroidea</taxon>
        <taxon>Lampyridae</taxon>
        <taxon>Luciolinae</taxon>
        <taxon>Aquatica</taxon>
    </lineage>
</organism>
<feature type="transmembrane region" description="Helical" evidence="5">
    <location>
        <begin position="435"/>
        <end position="457"/>
    </location>
</feature>
<dbReference type="GO" id="GO:0015232">
    <property type="term" value="F:heme transmembrane transporter activity"/>
    <property type="evidence" value="ECO:0007669"/>
    <property type="project" value="TreeGrafter"/>
</dbReference>
<comment type="subcellular location">
    <subcellularLocation>
        <location evidence="1">Membrane</location>
        <topology evidence="1">Multi-pass membrane protein</topology>
    </subcellularLocation>
</comment>
<dbReference type="EMBL" id="JARPUR010000003">
    <property type="protein sequence ID" value="KAK4879371.1"/>
    <property type="molecule type" value="Genomic_DNA"/>
</dbReference>
<dbReference type="PANTHER" id="PTHR10924">
    <property type="entry name" value="MAJOR FACILITATOR SUPERFAMILY PROTEIN-RELATED"/>
    <property type="match status" value="1"/>
</dbReference>
<feature type="transmembrane region" description="Helical" evidence="5">
    <location>
        <begin position="33"/>
        <end position="56"/>
    </location>
</feature>
<dbReference type="PANTHER" id="PTHR10924:SF4">
    <property type="entry name" value="GH15861P"/>
    <property type="match status" value="1"/>
</dbReference>
<feature type="transmembrane region" description="Helical" evidence="5">
    <location>
        <begin position="992"/>
        <end position="1016"/>
    </location>
</feature>
<keyword evidence="2 5" id="KW-0812">Transmembrane</keyword>
<keyword evidence="4 5" id="KW-0472">Membrane</keyword>
<evidence type="ECO:0008006" key="8">
    <source>
        <dbReference type="Google" id="ProtNLM"/>
    </source>
</evidence>
<gene>
    <name evidence="6" type="ORF">RN001_007517</name>
</gene>
<dbReference type="InterPro" id="IPR009318">
    <property type="entry name" value="Gustatory_rcpt"/>
</dbReference>
<evidence type="ECO:0000256" key="5">
    <source>
        <dbReference type="SAM" id="Phobius"/>
    </source>
</evidence>
<feature type="transmembrane region" description="Helical" evidence="5">
    <location>
        <begin position="1022"/>
        <end position="1042"/>
    </location>
</feature>
<evidence type="ECO:0000256" key="2">
    <source>
        <dbReference type="ARBA" id="ARBA00022692"/>
    </source>
</evidence>
<dbReference type="Pfam" id="PF07690">
    <property type="entry name" value="MFS_1"/>
    <property type="match status" value="1"/>
</dbReference>
<evidence type="ECO:0000313" key="7">
    <source>
        <dbReference type="Proteomes" id="UP001353858"/>
    </source>
</evidence>
<feature type="transmembrane region" description="Helical" evidence="5">
    <location>
        <begin position="383"/>
        <end position="403"/>
    </location>
</feature>
<feature type="transmembrane region" description="Helical" evidence="5">
    <location>
        <begin position="866"/>
        <end position="887"/>
    </location>
</feature>
<evidence type="ECO:0000313" key="6">
    <source>
        <dbReference type="EMBL" id="KAK4879371.1"/>
    </source>
</evidence>
<dbReference type="Pfam" id="PF06151">
    <property type="entry name" value="Trehalose_recp"/>
    <property type="match status" value="1"/>
</dbReference>
<feature type="transmembrane region" description="Helical" evidence="5">
    <location>
        <begin position="596"/>
        <end position="617"/>
    </location>
</feature>
<dbReference type="Gene3D" id="1.20.1250.20">
    <property type="entry name" value="MFS general substrate transporter like domains"/>
    <property type="match status" value="3"/>
</dbReference>
<feature type="transmembrane region" description="Helical" evidence="5">
    <location>
        <begin position="97"/>
        <end position="119"/>
    </location>
</feature>
<name>A0AAN7PBT7_9COLE</name>
<feature type="transmembrane region" description="Helical" evidence="5">
    <location>
        <begin position="811"/>
        <end position="832"/>
    </location>
</feature>
<reference evidence="7" key="1">
    <citation type="submission" date="2023-01" db="EMBL/GenBank/DDBJ databases">
        <title>Key to firefly adult light organ development and bioluminescence: homeobox transcription factors regulate luciferase expression and transportation to peroxisome.</title>
        <authorList>
            <person name="Fu X."/>
        </authorList>
    </citation>
    <scope>NUCLEOTIDE SEQUENCE [LARGE SCALE GENOMIC DNA]</scope>
</reference>
<dbReference type="AlphaFoldDB" id="A0AAN7PBT7"/>
<dbReference type="InterPro" id="IPR011701">
    <property type="entry name" value="MFS"/>
</dbReference>
<evidence type="ECO:0000256" key="3">
    <source>
        <dbReference type="ARBA" id="ARBA00022989"/>
    </source>
</evidence>